<sequence length="72" mass="8372">MKHLNKQKDGKKRLKTMGIGRVQIPTEKILRERGWKKCQSGLSVMDLLEEMERGGGDGSPKRCRRRIRHRTA</sequence>
<protein>
    <submittedName>
        <fullName evidence="1">Uncharacterized protein</fullName>
    </submittedName>
</protein>
<reference evidence="1 2" key="1">
    <citation type="journal article" date="2018" name="Mol. Biol. Evol.">
        <title>Broad Genomic Sampling Reveals a Smut Pathogenic Ancestry of the Fungal Clade Ustilaginomycotina.</title>
        <authorList>
            <person name="Kijpornyongpan T."/>
            <person name="Mondo S.J."/>
            <person name="Barry K."/>
            <person name="Sandor L."/>
            <person name="Lee J."/>
            <person name="Lipzen A."/>
            <person name="Pangilinan J."/>
            <person name="LaButti K."/>
            <person name="Hainaut M."/>
            <person name="Henrissat B."/>
            <person name="Grigoriev I.V."/>
            <person name="Spatafora J.W."/>
            <person name="Aime M.C."/>
        </authorList>
    </citation>
    <scope>NUCLEOTIDE SEQUENCE [LARGE SCALE GENOMIC DNA]</scope>
    <source>
        <strain evidence="1 2">SA 807</strain>
    </source>
</reference>
<dbReference type="Proteomes" id="UP000245626">
    <property type="component" value="Unassembled WGS sequence"/>
</dbReference>
<gene>
    <name evidence="1" type="ORF">IE53DRAFT_370651</name>
</gene>
<accession>A0ACD0NRG2</accession>
<name>A0ACD0NRG2_9BASI</name>
<proteinExistence type="predicted"/>
<evidence type="ECO:0000313" key="1">
    <source>
        <dbReference type="EMBL" id="PWN48404.1"/>
    </source>
</evidence>
<organism evidence="1 2">
    <name type="scientific">Violaceomyces palustris</name>
    <dbReference type="NCBI Taxonomy" id="1673888"/>
    <lineage>
        <taxon>Eukaryota</taxon>
        <taxon>Fungi</taxon>
        <taxon>Dikarya</taxon>
        <taxon>Basidiomycota</taxon>
        <taxon>Ustilaginomycotina</taxon>
        <taxon>Ustilaginomycetes</taxon>
        <taxon>Violaceomycetales</taxon>
        <taxon>Violaceomycetaceae</taxon>
        <taxon>Violaceomyces</taxon>
    </lineage>
</organism>
<keyword evidence="2" id="KW-1185">Reference proteome</keyword>
<dbReference type="EMBL" id="KZ820210">
    <property type="protein sequence ID" value="PWN48404.1"/>
    <property type="molecule type" value="Genomic_DNA"/>
</dbReference>
<evidence type="ECO:0000313" key="2">
    <source>
        <dbReference type="Proteomes" id="UP000245626"/>
    </source>
</evidence>